<keyword evidence="1" id="KW-0175">Coiled coil</keyword>
<dbReference type="InterPro" id="IPR021042">
    <property type="entry name" value="Herpes_UL139_cytomegalovirus"/>
</dbReference>
<evidence type="ECO:0000256" key="1">
    <source>
        <dbReference type="SAM" id="Coils"/>
    </source>
</evidence>
<dbReference type="OMA" id="NTITHPR"/>
<proteinExistence type="predicted"/>
<name>A0A118JSU8_CYNCS</name>
<dbReference type="AlphaFoldDB" id="A0A118JSU8"/>
<feature type="coiled-coil region" evidence="1">
    <location>
        <begin position="143"/>
        <end position="235"/>
    </location>
</feature>
<dbReference type="Gramene" id="KVH89382">
    <property type="protein sequence ID" value="KVH89382"/>
    <property type="gene ID" value="Ccrd_008628"/>
</dbReference>
<organism evidence="2 3">
    <name type="scientific">Cynara cardunculus var. scolymus</name>
    <name type="common">Globe artichoke</name>
    <name type="synonym">Cynara scolymus</name>
    <dbReference type="NCBI Taxonomy" id="59895"/>
    <lineage>
        <taxon>Eukaryota</taxon>
        <taxon>Viridiplantae</taxon>
        <taxon>Streptophyta</taxon>
        <taxon>Embryophyta</taxon>
        <taxon>Tracheophyta</taxon>
        <taxon>Spermatophyta</taxon>
        <taxon>Magnoliopsida</taxon>
        <taxon>eudicotyledons</taxon>
        <taxon>Gunneridae</taxon>
        <taxon>Pentapetalae</taxon>
        <taxon>asterids</taxon>
        <taxon>campanulids</taxon>
        <taxon>Asterales</taxon>
        <taxon>Asteraceae</taxon>
        <taxon>Carduoideae</taxon>
        <taxon>Cardueae</taxon>
        <taxon>Carduinae</taxon>
        <taxon>Cynara</taxon>
    </lineage>
</organism>
<dbReference type="PANTHER" id="PTHR37214:SF2">
    <property type="entry name" value="CYTOMEGALOVIRUS UL139 PROTEIN"/>
    <property type="match status" value="1"/>
</dbReference>
<dbReference type="PANTHER" id="PTHR37214">
    <property type="entry name" value="CYTOMEGALOVIRUS UL139 PROTEIN"/>
    <property type="match status" value="1"/>
</dbReference>
<evidence type="ECO:0000313" key="2">
    <source>
        <dbReference type="EMBL" id="KVH89382.1"/>
    </source>
</evidence>
<gene>
    <name evidence="2" type="ORF">Ccrd_008628</name>
</gene>
<reference evidence="2 3" key="1">
    <citation type="journal article" date="2016" name="Sci. Rep.">
        <title>The genome sequence of the outbreeding globe artichoke constructed de novo incorporating a phase-aware low-pass sequencing strategy of F1 progeny.</title>
        <authorList>
            <person name="Scaglione D."/>
            <person name="Reyes-Chin-Wo S."/>
            <person name="Acquadro A."/>
            <person name="Froenicke L."/>
            <person name="Portis E."/>
            <person name="Beitel C."/>
            <person name="Tirone M."/>
            <person name="Mauro R."/>
            <person name="Lo Monaco A."/>
            <person name="Mauromicale G."/>
            <person name="Faccioli P."/>
            <person name="Cattivelli L."/>
            <person name="Rieseberg L."/>
            <person name="Michelmore R."/>
            <person name="Lanteri S."/>
        </authorList>
    </citation>
    <scope>NUCLEOTIDE SEQUENCE [LARGE SCALE GENOMIC DNA]</scope>
    <source>
        <strain evidence="2">2C</strain>
    </source>
</reference>
<keyword evidence="3" id="KW-1185">Reference proteome</keyword>
<evidence type="ECO:0000313" key="3">
    <source>
        <dbReference type="Proteomes" id="UP000243975"/>
    </source>
</evidence>
<dbReference type="Proteomes" id="UP000243975">
    <property type="component" value="Unassembled WGS sequence"/>
</dbReference>
<dbReference type="EMBL" id="LEKV01005221">
    <property type="protein sequence ID" value="KVH89382.1"/>
    <property type="molecule type" value="Genomic_DNA"/>
</dbReference>
<accession>A0A118JSU8</accession>
<sequence>MEAELKVEEDDIGGRIEVITSLDNGAFIYLQRKTRTNGGYQKPEPLSIIYSMLSHPNTITHPRSHSLRQMYVLINWNHWQAEKELQFNKSRTLALKLSGIRYIEQRCLKLDHKVSQFIISSLKSLLDRLDSVYLHQIQQFRVLKSEVENLEELEREKDKYFALKVRDVDEFRARSEIFVAQCQRRVEELRDCVNELNSSFIQLQCSAGYSNPSDLAAAEMRKSELEAAKDNLDRRLASNYRTKAQLQKQLMSFLISQKEWRKSSNIMIWKDVRG</sequence>
<comment type="caution">
    <text evidence="2">The sequence shown here is derived from an EMBL/GenBank/DDBJ whole genome shotgun (WGS) entry which is preliminary data.</text>
</comment>
<dbReference type="Pfam" id="PF12507">
    <property type="entry name" value="HCMV_UL139"/>
    <property type="match status" value="1"/>
</dbReference>
<protein>
    <submittedName>
        <fullName evidence="2">Uncharacterized protein</fullName>
    </submittedName>
</protein>